<feature type="compositionally biased region" description="Basic and acidic residues" evidence="10">
    <location>
        <begin position="1426"/>
        <end position="1436"/>
    </location>
</feature>
<evidence type="ECO:0000256" key="3">
    <source>
        <dbReference type="ARBA" id="ARBA00022737"/>
    </source>
</evidence>
<evidence type="ECO:0000256" key="2">
    <source>
        <dbReference type="ARBA" id="ARBA00008267"/>
    </source>
</evidence>
<dbReference type="Gene3D" id="1.25.40.20">
    <property type="entry name" value="Ankyrin repeat-containing domain"/>
    <property type="match status" value="1"/>
</dbReference>
<feature type="compositionally biased region" description="Low complexity" evidence="10">
    <location>
        <begin position="267"/>
        <end position="290"/>
    </location>
</feature>
<evidence type="ECO:0000256" key="6">
    <source>
        <dbReference type="ARBA" id="ARBA00023159"/>
    </source>
</evidence>
<dbReference type="PANTHER" id="PTHR23335:SF1">
    <property type="entry name" value="CALMODULIN-BINDING TRANSCRIPTION ACTIVATOR, ISOFORM F"/>
    <property type="match status" value="1"/>
</dbReference>
<feature type="compositionally biased region" description="Polar residues" evidence="10">
    <location>
        <begin position="1322"/>
        <end position="1334"/>
    </location>
</feature>
<dbReference type="PROSITE" id="PS50096">
    <property type="entry name" value="IQ"/>
    <property type="match status" value="3"/>
</dbReference>
<dbReference type="CDD" id="cd23767">
    <property type="entry name" value="IQCD"/>
    <property type="match status" value="2"/>
</dbReference>
<comment type="subunit">
    <text evidence="9">May interact with calmodulin.</text>
</comment>
<dbReference type="GO" id="GO:0003712">
    <property type="term" value="F:transcription coregulator activity"/>
    <property type="evidence" value="ECO:0007669"/>
    <property type="project" value="TreeGrafter"/>
</dbReference>
<keyword evidence="5" id="KW-0040">ANK repeat</keyword>
<feature type="compositionally biased region" description="Polar residues" evidence="10">
    <location>
        <begin position="1437"/>
        <end position="1455"/>
    </location>
</feature>
<evidence type="ECO:0000256" key="10">
    <source>
        <dbReference type="SAM" id="MobiDB-lite"/>
    </source>
</evidence>
<keyword evidence="8" id="KW-0539">Nucleus</keyword>
<feature type="region of interest" description="Disordered" evidence="10">
    <location>
        <begin position="383"/>
        <end position="412"/>
    </location>
</feature>
<reference evidence="12" key="1">
    <citation type="submission" date="2022-11" db="UniProtKB">
        <authorList>
            <consortium name="EnsemblMetazoa"/>
        </authorList>
    </citation>
    <scope>IDENTIFICATION</scope>
</reference>
<dbReference type="InterPro" id="IPR005559">
    <property type="entry name" value="CG-1_dom"/>
</dbReference>
<dbReference type="InterPro" id="IPR014756">
    <property type="entry name" value="Ig_E-set"/>
</dbReference>
<dbReference type="SUPFAM" id="SSF48403">
    <property type="entry name" value="Ankyrin repeat"/>
    <property type="match status" value="1"/>
</dbReference>
<feature type="compositionally biased region" description="Pro residues" evidence="10">
    <location>
        <begin position="468"/>
        <end position="477"/>
    </location>
</feature>
<dbReference type="InterPro" id="IPR002909">
    <property type="entry name" value="IPT_dom"/>
</dbReference>
<keyword evidence="4" id="KW-0805">Transcription regulation</keyword>
<comment type="similarity">
    <text evidence="2">Belongs to the CAMTA family.</text>
</comment>
<dbReference type="OMA" id="VQLYSNP"/>
<dbReference type="GeneID" id="119744807"/>
<evidence type="ECO:0000259" key="11">
    <source>
        <dbReference type="PROSITE" id="PS51437"/>
    </source>
</evidence>
<dbReference type="Pfam" id="PF00612">
    <property type="entry name" value="IQ"/>
    <property type="match status" value="1"/>
</dbReference>
<evidence type="ECO:0000256" key="9">
    <source>
        <dbReference type="ARBA" id="ARBA00029480"/>
    </source>
</evidence>
<dbReference type="GO" id="GO:0005634">
    <property type="term" value="C:nucleus"/>
    <property type="evidence" value="ECO:0007669"/>
    <property type="project" value="UniProtKB-SubCell"/>
</dbReference>
<evidence type="ECO:0000313" key="13">
    <source>
        <dbReference type="Proteomes" id="UP000887568"/>
    </source>
</evidence>
<dbReference type="InterPro" id="IPR027417">
    <property type="entry name" value="P-loop_NTPase"/>
</dbReference>
<feature type="compositionally biased region" description="Polar residues" evidence="10">
    <location>
        <begin position="393"/>
        <end position="412"/>
    </location>
</feature>
<dbReference type="Pfam" id="PF01833">
    <property type="entry name" value="TIG"/>
    <property type="match status" value="1"/>
</dbReference>
<dbReference type="Proteomes" id="UP000887568">
    <property type="component" value="Unplaced"/>
</dbReference>
<dbReference type="PROSITE" id="PS51437">
    <property type="entry name" value="CG_1"/>
    <property type="match status" value="1"/>
</dbReference>
<feature type="domain" description="CG-1" evidence="11">
    <location>
        <begin position="41"/>
        <end position="166"/>
    </location>
</feature>
<dbReference type="Gene3D" id="2.60.40.10">
    <property type="entry name" value="Immunoglobulins"/>
    <property type="match status" value="1"/>
</dbReference>
<dbReference type="PANTHER" id="PTHR23335">
    <property type="entry name" value="CALMODULIN-BINDING TRANSCRIPTION ACTIVATOR CAMTA"/>
    <property type="match status" value="1"/>
</dbReference>
<feature type="compositionally biased region" description="Polar residues" evidence="10">
    <location>
        <begin position="481"/>
        <end position="495"/>
    </location>
</feature>
<evidence type="ECO:0000256" key="7">
    <source>
        <dbReference type="ARBA" id="ARBA00023163"/>
    </source>
</evidence>
<feature type="region of interest" description="Disordered" evidence="10">
    <location>
        <begin position="1099"/>
        <end position="1154"/>
    </location>
</feature>
<feature type="region of interest" description="Disordered" evidence="10">
    <location>
        <begin position="1408"/>
        <end position="1455"/>
    </location>
</feature>
<dbReference type="Gene3D" id="1.20.5.190">
    <property type="match status" value="2"/>
</dbReference>
<dbReference type="SUPFAM" id="SSF81296">
    <property type="entry name" value="E set domains"/>
    <property type="match status" value="1"/>
</dbReference>
<dbReference type="Pfam" id="PF03859">
    <property type="entry name" value="CG-1"/>
    <property type="match status" value="1"/>
</dbReference>
<evidence type="ECO:0000256" key="1">
    <source>
        <dbReference type="ARBA" id="ARBA00004123"/>
    </source>
</evidence>
<keyword evidence="7" id="KW-0804">Transcription</keyword>
<keyword evidence="6" id="KW-0010">Activator</keyword>
<feature type="compositionally biased region" description="Low complexity" evidence="10">
    <location>
        <begin position="1119"/>
        <end position="1135"/>
    </location>
</feature>
<dbReference type="EnsemblMetazoa" id="XM_038220953.1">
    <property type="protein sequence ID" value="XP_038076881.1"/>
    <property type="gene ID" value="LOC119744807"/>
</dbReference>
<dbReference type="SMART" id="SM00015">
    <property type="entry name" value="IQ"/>
    <property type="match status" value="4"/>
</dbReference>
<feature type="region of interest" description="Disordered" evidence="10">
    <location>
        <begin position="266"/>
        <end position="335"/>
    </location>
</feature>
<protein>
    <recommendedName>
        <fullName evidence="11">CG-1 domain-containing protein</fullName>
    </recommendedName>
</protein>
<feature type="region of interest" description="Disordered" evidence="10">
    <location>
        <begin position="762"/>
        <end position="790"/>
    </location>
</feature>
<feature type="compositionally biased region" description="Polar residues" evidence="10">
    <location>
        <begin position="1143"/>
        <end position="1154"/>
    </location>
</feature>
<feature type="region of interest" description="Disordered" evidence="10">
    <location>
        <begin position="468"/>
        <end position="521"/>
    </location>
</feature>
<dbReference type="InterPro" id="IPR013783">
    <property type="entry name" value="Ig-like_fold"/>
</dbReference>
<feature type="compositionally biased region" description="Polar residues" evidence="10">
    <location>
        <begin position="302"/>
        <end position="335"/>
    </location>
</feature>
<evidence type="ECO:0000256" key="8">
    <source>
        <dbReference type="ARBA" id="ARBA00023242"/>
    </source>
</evidence>
<dbReference type="InterPro" id="IPR036770">
    <property type="entry name" value="Ankyrin_rpt-contain_sf"/>
</dbReference>
<dbReference type="GO" id="GO:0003690">
    <property type="term" value="F:double-stranded DNA binding"/>
    <property type="evidence" value="ECO:0007669"/>
    <property type="project" value="TreeGrafter"/>
</dbReference>
<dbReference type="SUPFAM" id="SSF52540">
    <property type="entry name" value="P-loop containing nucleoside triphosphate hydrolases"/>
    <property type="match status" value="1"/>
</dbReference>
<evidence type="ECO:0000313" key="12">
    <source>
        <dbReference type="EnsemblMetazoa" id="XP_038076881.1"/>
    </source>
</evidence>
<evidence type="ECO:0000256" key="4">
    <source>
        <dbReference type="ARBA" id="ARBA00023015"/>
    </source>
</evidence>
<dbReference type="SMART" id="SM01076">
    <property type="entry name" value="CG-1"/>
    <property type="match status" value="1"/>
</dbReference>
<feature type="compositionally biased region" description="Polar residues" evidence="10">
    <location>
        <begin position="1277"/>
        <end position="1299"/>
    </location>
</feature>
<proteinExistence type="inferred from homology"/>
<feature type="compositionally biased region" description="Polar residues" evidence="10">
    <location>
        <begin position="780"/>
        <end position="789"/>
    </location>
</feature>
<feature type="compositionally biased region" description="Polar residues" evidence="10">
    <location>
        <begin position="1099"/>
        <end position="1109"/>
    </location>
</feature>
<organism evidence="12 13">
    <name type="scientific">Patiria miniata</name>
    <name type="common">Bat star</name>
    <name type="synonym">Asterina miniata</name>
    <dbReference type="NCBI Taxonomy" id="46514"/>
    <lineage>
        <taxon>Eukaryota</taxon>
        <taxon>Metazoa</taxon>
        <taxon>Echinodermata</taxon>
        <taxon>Eleutherozoa</taxon>
        <taxon>Asterozoa</taxon>
        <taxon>Asteroidea</taxon>
        <taxon>Valvatacea</taxon>
        <taxon>Valvatida</taxon>
        <taxon>Asterinidae</taxon>
        <taxon>Patiria</taxon>
    </lineage>
</organism>
<keyword evidence="3" id="KW-0677">Repeat</keyword>
<name>A0A914BM98_PATMI</name>
<sequence length="1654" mass="182216">MSTHRAIWTSGIMEQNSNSATGRPSQTQHITLPETLQQIPLATELPCLRHRWNTNEEIASWLISFDCHDQWLSTSTKNRPQSGSLVLYNRKRVRFRRDGYFWKKRKNERTTRVDHMKLKIQGVECIYGSYVHSALIPTFHRRSYWLLQNPDIVLVHYLNVPNLSEDSSKITSSPLVSSILPTSLPTPQYQLDTKGYKGTVWQREELLQQIKPMFSGTQLQLNGNNLTSETDVANIVVQYLLDLQDQQNLHKDQQSVVFTTLADKAGTSTGAPGSSPSSALSSAPSPQSIPSVPPSPMSVLSEASSIQPGIDSGTFNLSTNQSTTATNEQSQARSTNQLQDVSMIAPLPVLLFNAYNEVESTGVVGNTTLVGYQLNQQSNISGVPGSSAGGTVQGATLTSEETTHTSQNSVASMQCGQPVRDVSGRPLITNEESIELRALVDGNPNLKTCKNRFENQPGIHQKIVLLPPYLPSPPRPEPTQEVMTTSQPQSTSATEASRLPSYDAHVQRQRSNDRSVTQPAQGAINEGAVASTASQQVTQSGSLFQPLHPQNPLNQFPTFQQSLQANIPPPPQLPPPPPYTLAANAVIANTVFTFSATPSKNPHQQSVTSDMKQSPAVPTSMMQATGLVNPTAVTIPAVSGVFNPQPLKSLVFPPSTSETVTTAVTSDSTNKEKPLIFKPLMQPLQAIPDSIQSSSQSVALMQQTQPQMTYPSMSSQDGNQLRPALPTSNDFSINDLDIELDFDAEMFDSALADIHLDNSLQGSTPVPDSTHQSETDRLTSRVTSGSHGQSEGLLVLHQGRSLPEQCLEAITEFSPDWSYPEGGVKILVTGPWHSTTANYQCMFDNYAVPASLVQTGVLRCYCPAHEAGVIALQVLCDGVVISKSAIFEYKARSAQQRPNRQHEWLSLDENQFHVAILDRLEHIERRVVLNKSQSQSSTKQGLSTGQSDQHLSFEDRVVALCQQFMRGQWAPGSSSQLGAESSSHRGMTLLHLAAALGYTKLISTLVTWRNEQHSLVLEMEVDPLDIDHFSCTPLMWAAALGHKETAMLLFVWSPQALHVCDSLGRLPIDMAKSRGHTALAECLQHLEFDGPGLFPSFSSQPITIPQQKPTDGVPAFMLSSPSTATPSSSTTPRSPLELASPYDSPSPSSGCMSQLSVSPISQGFLSPISFKSQSPRVSVTSQPVFGQNLKPHSALYGGFGDSMDMDTGLEKSRRSSRGHDSRGAHLLDVQQLLRGIENIQRHDDVGRLSEQERDDLKRHAEQLRKLGAEMGLGTEHNPGQTIGHTSGETHSYNQGQNRGHSYGHIPGQSPGHAFQPHIRSHNPAQNPGQTQGQGDSRCDSPMQTDTAIREGGEAAGPSAPFSWITEPNQKEQYLNLAEQILNALPARIKGSIKFPQTRDQHDVFSSMAPFSGGSGSGHGMDTSGDQESHRSVHDESSAGSTYSTDSCLPSPSNLSFEEESSTADWCEFLQGASHSLGVIGAFSLLTLSDEEQMQLYQAALVIQNAFRQYKGRQQQKQQELEAAVIIQNYYRRYKQYIMYSKMSEAAKVIQSRFRSYNHYRQFQRSRRAAIVIQSHYRGYRAQEQFRKSRDAAILIQQRFRDKRLARQKLQQDAARKIQRFIRRCQNKHFWNVPSGLRSLRQTRADVKRFSCKKD</sequence>
<feature type="region of interest" description="Disordered" evidence="10">
    <location>
        <begin position="1271"/>
        <end position="1344"/>
    </location>
</feature>
<dbReference type="InterPro" id="IPR000048">
    <property type="entry name" value="IQ_motif_EF-hand-BS"/>
</dbReference>
<dbReference type="RefSeq" id="XP_038076881.1">
    <property type="nucleotide sequence ID" value="XM_038220953.1"/>
</dbReference>
<evidence type="ECO:0000256" key="5">
    <source>
        <dbReference type="ARBA" id="ARBA00023043"/>
    </source>
</evidence>
<dbReference type="OrthoDB" id="407555at2759"/>
<dbReference type="FunFam" id="2.60.40.10:FF:000089">
    <property type="entry name" value="calmodulin-binding transcription activator 2 isoform X1"/>
    <property type="match status" value="1"/>
</dbReference>
<dbReference type="GO" id="GO:0006357">
    <property type="term" value="P:regulation of transcription by RNA polymerase II"/>
    <property type="evidence" value="ECO:0007669"/>
    <property type="project" value="TreeGrafter"/>
</dbReference>
<accession>A0A914BM98</accession>
<comment type="subcellular location">
    <subcellularLocation>
        <location evidence="1">Nucleus</location>
    </subcellularLocation>
</comment>
<keyword evidence="13" id="KW-1185">Reference proteome</keyword>